<feature type="domain" description="HSF-type DNA-binding" evidence="6">
    <location>
        <begin position="9"/>
        <end position="92"/>
    </location>
</feature>
<dbReference type="InterPro" id="IPR036388">
    <property type="entry name" value="WH-like_DNA-bd_sf"/>
</dbReference>
<dbReference type="SUPFAM" id="SSF46785">
    <property type="entry name" value="Winged helix' DNA-binding domain"/>
    <property type="match status" value="1"/>
</dbReference>
<accession>A0AAD3H9S8</accession>
<evidence type="ECO:0000256" key="5">
    <source>
        <dbReference type="SAM" id="MobiDB-lite"/>
    </source>
</evidence>
<evidence type="ECO:0000313" key="8">
    <source>
        <dbReference type="Proteomes" id="UP001054902"/>
    </source>
</evidence>
<evidence type="ECO:0000256" key="2">
    <source>
        <dbReference type="ARBA" id="ARBA00023125"/>
    </source>
</evidence>
<feature type="region of interest" description="Disordered" evidence="5">
    <location>
        <begin position="192"/>
        <end position="211"/>
    </location>
</feature>
<dbReference type="PANTHER" id="PTHR10015">
    <property type="entry name" value="HEAT SHOCK TRANSCRIPTION FACTOR"/>
    <property type="match status" value="1"/>
</dbReference>
<feature type="compositionally biased region" description="Low complexity" evidence="5">
    <location>
        <begin position="160"/>
        <end position="184"/>
    </location>
</feature>
<feature type="region of interest" description="Disordered" evidence="5">
    <location>
        <begin position="100"/>
        <end position="119"/>
    </location>
</feature>
<evidence type="ECO:0000259" key="6">
    <source>
        <dbReference type="SMART" id="SM00415"/>
    </source>
</evidence>
<evidence type="ECO:0000313" key="7">
    <source>
        <dbReference type="EMBL" id="GFH55655.1"/>
    </source>
</evidence>
<feature type="compositionally biased region" description="Low complexity" evidence="5">
    <location>
        <begin position="105"/>
        <end position="115"/>
    </location>
</feature>
<feature type="region of interest" description="Disordered" evidence="5">
    <location>
        <begin position="132"/>
        <end position="187"/>
    </location>
</feature>
<evidence type="ECO:0000256" key="4">
    <source>
        <dbReference type="RuleBase" id="RU004020"/>
    </source>
</evidence>
<dbReference type="Gene3D" id="1.10.10.10">
    <property type="entry name" value="Winged helix-like DNA-binding domain superfamily/Winged helix DNA-binding domain"/>
    <property type="match status" value="1"/>
</dbReference>
<dbReference type="GO" id="GO:0043565">
    <property type="term" value="F:sequence-specific DNA binding"/>
    <property type="evidence" value="ECO:0007669"/>
    <property type="project" value="InterPro"/>
</dbReference>
<dbReference type="PANTHER" id="PTHR10015:SF206">
    <property type="entry name" value="HSF-TYPE DNA-BINDING DOMAIN-CONTAINING PROTEIN"/>
    <property type="match status" value="1"/>
</dbReference>
<dbReference type="EMBL" id="BLLK01000051">
    <property type="protein sequence ID" value="GFH55655.1"/>
    <property type="molecule type" value="Genomic_DNA"/>
</dbReference>
<comment type="similarity">
    <text evidence="4">Belongs to the HSF family.</text>
</comment>
<organism evidence="7 8">
    <name type="scientific">Chaetoceros tenuissimus</name>
    <dbReference type="NCBI Taxonomy" id="426638"/>
    <lineage>
        <taxon>Eukaryota</taxon>
        <taxon>Sar</taxon>
        <taxon>Stramenopiles</taxon>
        <taxon>Ochrophyta</taxon>
        <taxon>Bacillariophyta</taxon>
        <taxon>Coscinodiscophyceae</taxon>
        <taxon>Chaetocerotophycidae</taxon>
        <taxon>Chaetocerotales</taxon>
        <taxon>Chaetocerotaceae</taxon>
        <taxon>Chaetoceros</taxon>
    </lineage>
</organism>
<feature type="region of interest" description="Disordered" evidence="5">
    <location>
        <begin position="286"/>
        <end position="308"/>
    </location>
</feature>
<feature type="compositionally biased region" description="Polar residues" evidence="5">
    <location>
        <begin position="133"/>
        <end position="159"/>
    </location>
</feature>
<dbReference type="GO" id="GO:0005634">
    <property type="term" value="C:nucleus"/>
    <property type="evidence" value="ECO:0007669"/>
    <property type="project" value="UniProtKB-SubCell"/>
</dbReference>
<reference evidence="7 8" key="1">
    <citation type="journal article" date="2021" name="Sci. Rep.">
        <title>The genome of the diatom Chaetoceros tenuissimus carries an ancient integrated fragment of an extant virus.</title>
        <authorList>
            <person name="Hongo Y."/>
            <person name="Kimura K."/>
            <person name="Takaki Y."/>
            <person name="Yoshida Y."/>
            <person name="Baba S."/>
            <person name="Kobayashi G."/>
            <person name="Nagasaki K."/>
            <person name="Hano T."/>
            <person name="Tomaru Y."/>
        </authorList>
    </citation>
    <scope>NUCLEOTIDE SEQUENCE [LARGE SCALE GENOMIC DNA]</scope>
    <source>
        <strain evidence="7 8">NIES-3715</strain>
    </source>
</reference>
<dbReference type="Proteomes" id="UP001054902">
    <property type="component" value="Unassembled WGS sequence"/>
</dbReference>
<keyword evidence="2" id="KW-0238">DNA-binding</keyword>
<name>A0AAD3H9S8_9STRA</name>
<keyword evidence="3" id="KW-0539">Nucleus</keyword>
<dbReference type="InterPro" id="IPR036390">
    <property type="entry name" value="WH_DNA-bd_sf"/>
</dbReference>
<dbReference type="AlphaFoldDB" id="A0AAD3H9S8"/>
<evidence type="ECO:0000256" key="1">
    <source>
        <dbReference type="ARBA" id="ARBA00004123"/>
    </source>
</evidence>
<feature type="compositionally biased region" description="Polar residues" evidence="5">
    <location>
        <begin position="192"/>
        <end position="201"/>
    </location>
</feature>
<dbReference type="Pfam" id="PF00447">
    <property type="entry name" value="HSF_DNA-bind"/>
    <property type="match status" value="1"/>
</dbReference>
<proteinExistence type="inferred from homology"/>
<evidence type="ECO:0000256" key="3">
    <source>
        <dbReference type="ARBA" id="ARBA00023242"/>
    </source>
</evidence>
<comment type="caution">
    <text evidence="7">The sequence shown here is derived from an EMBL/GenBank/DDBJ whole genome shotgun (WGS) entry which is preliminary data.</text>
</comment>
<comment type="subcellular location">
    <subcellularLocation>
        <location evidence="1">Nucleus</location>
    </subcellularLocation>
</comment>
<sequence length="412" mass="46469">MQEHAETSPDVQAILSWQPHGRSFKIKDKKRLQNEVLPLFFATGQQYDSFRRNLNHWGFKLVNGVNNPDYKSYYHKLFLRTRRDLCSKIKRVLDISSAETPELTSSDVSSSPSPSNKIPFFSEPNFHEMEWLPSSQQESCNQEQTNTDDISSTANVSNITHSSHQSSSTTTGSNKSIISNNSSHSADHVATSINIPSSSKNHISKEETEWKPSLDETVPKFNGFREQSVESITPLVHFASSAQCCSNDGQKSDSSTALEYIQEVLKLDRSTILKVVEKVTMKKNISFADHKSPQHTSLQENRPNRPKNRNYIQEIGETSTNIVQNLPPSLPKNSTCAGNKSSVINQVPVNTLPSPGTKRKRTTSDIQYQEEAAIHDLGDDFWDERGWGEFLFEQCFLLPQDLPKLCTVFETT</sequence>
<dbReference type="GO" id="GO:0003700">
    <property type="term" value="F:DNA-binding transcription factor activity"/>
    <property type="evidence" value="ECO:0007669"/>
    <property type="project" value="InterPro"/>
</dbReference>
<keyword evidence="8" id="KW-1185">Reference proteome</keyword>
<dbReference type="SMART" id="SM00415">
    <property type="entry name" value="HSF"/>
    <property type="match status" value="1"/>
</dbReference>
<gene>
    <name evidence="7" type="ORF">CTEN210_12131</name>
</gene>
<protein>
    <recommendedName>
        <fullName evidence="6">HSF-type DNA-binding domain-containing protein</fullName>
    </recommendedName>
</protein>
<dbReference type="InterPro" id="IPR000232">
    <property type="entry name" value="HSF_DNA-bd"/>
</dbReference>